<accession>A0A5B7EYC0</accession>
<protein>
    <submittedName>
        <fullName evidence="2">Uncharacterized protein</fullName>
    </submittedName>
</protein>
<evidence type="ECO:0000313" key="2">
    <source>
        <dbReference type="EMBL" id="MPC38435.1"/>
    </source>
</evidence>
<keyword evidence="1" id="KW-0812">Transmembrane</keyword>
<keyword evidence="1" id="KW-1133">Transmembrane helix</keyword>
<evidence type="ECO:0000313" key="3">
    <source>
        <dbReference type="Proteomes" id="UP000324222"/>
    </source>
</evidence>
<dbReference type="AlphaFoldDB" id="A0A5B7EYC0"/>
<dbReference type="Proteomes" id="UP000324222">
    <property type="component" value="Unassembled WGS sequence"/>
</dbReference>
<keyword evidence="1" id="KW-0472">Membrane</keyword>
<organism evidence="2 3">
    <name type="scientific">Portunus trituberculatus</name>
    <name type="common">Swimming crab</name>
    <name type="synonym">Neptunus trituberculatus</name>
    <dbReference type="NCBI Taxonomy" id="210409"/>
    <lineage>
        <taxon>Eukaryota</taxon>
        <taxon>Metazoa</taxon>
        <taxon>Ecdysozoa</taxon>
        <taxon>Arthropoda</taxon>
        <taxon>Crustacea</taxon>
        <taxon>Multicrustacea</taxon>
        <taxon>Malacostraca</taxon>
        <taxon>Eumalacostraca</taxon>
        <taxon>Eucarida</taxon>
        <taxon>Decapoda</taxon>
        <taxon>Pleocyemata</taxon>
        <taxon>Brachyura</taxon>
        <taxon>Eubrachyura</taxon>
        <taxon>Portunoidea</taxon>
        <taxon>Portunidae</taxon>
        <taxon>Portuninae</taxon>
        <taxon>Portunus</taxon>
    </lineage>
</organism>
<keyword evidence="3" id="KW-1185">Reference proteome</keyword>
<evidence type="ECO:0000256" key="1">
    <source>
        <dbReference type="SAM" id="Phobius"/>
    </source>
</evidence>
<name>A0A5B7EYC0_PORTR</name>
<dbReference type="EMBL" id="VSRR010004064">
    <property type="protein sequence ID" value="MPC38435.1"/>
    <property type="molecule type" value="Genomic_DNA"/>
</dbReference>
<comment type="caution">
    <text evidence="2">The sequence shown here is derived from an EMBL/GenBank/DDBJ whole genome shotgun (WGS) entry which is preliminary data.</text>
</comment>
<proteinExistence type="predicted"/>
<reference evidence="2 3" key="1">
    <citation type="submission" date="2019-05" db="EMBL/GenBank/DDBJ databases">
        <title>Another draft genome of Portunus trituberculatus and its Hox gene families provides insights of decapod evolution.</title>
        <authorList>
            <person name="Jeong J.-H."/>
            <person name="Song I."/>
            <person name="Kim S."/>
            <person name="Choi T."/>
            <person name="Kim D."/>
            <person name="Ryu S."/>
            <person name="Kim W."/>
        </authorList>
    </citation>
    <scope>NUCLEOTIDE SEQUENCE [LARGE SCALE GENOMIC DNA]</scope>
    <source>
        <tissue evidence="2">Muscle</tissue>
    </source>
</reference>
<sequence>MLLTCLLRWGPPITTSFLFLVLFLQSLLRIPQKRRCLWRFTSARWGDLRRYKADFHWNYYCFRVRITEVIVSGMEAVDSVWHGGVHSSFFFSS</sequence>
<gene>
    <name evidence="2" type="ORF">E2C01_031942</name>
</gene>
<feature type="transmembrane region" description="Helical" evidence="1">
    <location>
        <begin position="12"/>
        <end position="30"/>
    </location>
</feature>